<evidence type="ECO:0000313" key="3">
    <source>
        <dbReference type="Proteomes" id="UP000054485"/>
    </source>
</evidence>
<dbReference type="Gene3D" id="3.40.50.300">
    <property type="entry name" value="P-loop containing nucleotide triphosphate hydrolases"/>
    <property type="match status" value="1"/>
</dbReference>
<dbReference type="OrthoDB" id="8954335at2759"/>
<protein>
    <recommendedName>
        <fullName evidence="1">G domain-containing protein</fullName>
    </recommendedName>
</protein>
<reference evidence="2 3" key="1">
    <citation type="submission" date="2014-04" db="EMBL/GenBank/DDBJ databases">
        <authorList>
            <consortium name="DOE Joint Genome Institute"/>
            <person name="Kuo A."/>
            <person name="Ruytinx J."/>
            <person name="Rineau F."/>
            <person name="Colpaert J."/>
            <person name="Kohler A."/>
            <person name="Nagy L.G."/>
            <person name="Floudas D."/>
            <person name="Copeland A."/>
            <person name="Barry K.W."/>
            <person name="Cichocki N."/>
            <person name="Veneault-Fourrey C."/>
            <person name="LaButti K."/>
            <person name="Lindquist E.A."/>
            <person name="Lipzen A."/>
            <person name="Lundell T."/>
            <person name="Morin E."/>
            <person name="Murat C."/>
            <person name="Sun H."/>
            <person name="Tunlid A."/>
            <person name="Henrissat B."/>
            <person name="Grigoriev I.V."/>
            <person name="Hibbett D.S."/>
            <person name="Martin F."/>
            <person name="Nordberg H.P."/>
            <person name="Cantor M.N."/>
            <person name="Hua S.X."/>
        </authorList>
    </citation>
    <scope>NUCLEOTIDE SEQUENCE [LARGE SCALE GENOMIC DNA]</scope>
    <source>
        <strain evidence="2 3">UH-Slu-Lm8-n1</strain>
    </source>
</reference>
<dbReference type="InParanoid" id="A0A0D0AHJ3"/>
<dbReference type="Proteomes" id="UP000054485">
    <property type="component" value="Unassembled WGS sequence"/>
</dbReference>
<evidence type="ECO:0000313" key="2">
    <source>
        <dbReference type="EMBL" id="KIK33767.1"/>
    </source>
</evidence>
<dbReference type="GO" id="GO:0005525">
    <property type="term" value="F:GTP binding"/>
    <property type="evidence" value="ECO:0007669"/>
    <property type="project" value="InterPro"/>
</dbReference>
<dbReference type="HOGENOM" id="CLU_018003_0_1_1"/>
<name>A0A0D0AHJ3_9AGAM</name>
<keyword evidence="3" id="KW-1185">Reference proteome</keyword>
<organism evidence="2 3">
    <name type="scientific">Suillus luteus UH-Slu-Lm8-n1</name>
    <dbReference type="NCBI Taxonomy" id="930992"/>
    <lineage>
        <taxon>Eukaryota</taxon>
        <taxon>Fungi</taxon>
        <taxon>Dikarya</taxon>
        <taxon>Basidiomycota</taxon>
        <taxon>Agaricomycotina</taxon>
        <taxon>Agaricomycetes</taxon>
        <taxon>Agaricomycetidae</taxon>
        <taxon>Boletales</taxon>
        <taxon>Suillineae</taxon>
        <taxon>Suillaceae</taxon>
        <taxon>Suillus</taxon>
    </lineage>
</organism>
<feature type="domain" description="G" evidence="1">
    <location>
        <begin position="18"/>
        <end position="132"/>
    </location>
</feature>
<dbReference type="InterPro" id="IPR006073">
    <property type="entry name" value="GTP-bd"/>
</dbReference>
<reference evidence="3" key="2">
    <citation type="submission" date="2015-01" db="EMBL/GenBank/DDBJ databases">
        <title>Evolutionary Origins and Diversification of the Mycorrhizal Mutualists.</title>
        <authorList>
            <consortium name="DOE Joint Genome Institute"/>
            <consortium name="Mycorrhizal Genomics Consortium"/>
            <person name="Kohler A."/>
            <person name="Kuo A."/>
            <person name="Nagy L.G."/>
            <person name="Floudas D."/>
            <person name="Copeland A."/>
            <person name="Barry K.W."/>
            <person name="Cichocki N."/>
            <person name="Veneault-Fourrey C."/>
            <person name="LaButti K."/>
            <person name="Lindquist E.A."/>
            <person name="Lipzen A."/>
            <person name="Lundell T."/>
            <person name="Morin E."/>
            <person name="Murat C."/>
            <person name="Riley R."/>
            <person name="Ohm R."/>
            <person name="Sun H."/>
            <person name="Tunlid A."/>
            <person name="Henrissat B."/>
            <person name="Grigoriev I.V."/>
            <person name="Hibbett D.S."/>
            <person name="Martin F."/>
        </authorList>
    </citation>
    <scope>NUCLEOTIDE SEQUENCE [LARGE SCALE GENOMIC DNA]</scope>
    <source>
        <strain evidence="3">UH-Slu-Lm8-n1</strain>
    </source>
</reference>
<accession>A0A0D0AHJ3</accession>
<dbReference type="SUPFAM" id="SSF52540">
    <property type="entry name" value="P-loop containing nucleoside triphosphate hydrolases"/>
    <property type="match status" value="1"/>
</dbReference>
<dbReference type="CDD" id="cd00882">
    <property type="entry name" value="Ras_like_GTPase"/>
    <property type="match status" value="1"/>
</dbReference>
<dbReference type="Pfam" id="PF01926">
    <property type="entry name" value="MMR_HSR1"/>
    <property type="match status" value="1"/>
</dbReference>
<proteinExistence type="predicted"/>
<dbReference type="EMBL" id="KN835873">
    <property type="protein sequence ID" value="KIK33767.1"/>
    <property type="molecule type" value="Genomic_DNA"/>
</dbReference>
<sequence length="249" mass="27987">MSTSQNGRLQEGDIIIPVLGLTGAGKSMFINIATGKPKTRTSTGIVSCTYEVDKFEVVSLPSPHRIFLVDTPGFDHTYLGELEVFGRIANWLKDAWYTDRNFRHATIAGIIFLHDIAHDNYSSLNNAILTVQRLSASHSLRNVILTTTNWSNIEPGERQKQLANTAWGNLISLGARPDQFTGTQDSAWAIIESIAQQPWKEPLSIQRDIGASRIRSSTTQSSVRKEEGRVRKRDIWYSTTKRVLRSLFR</sequence>
<dbReference type="AlphaFoldDB" id="A0A0D0AHJ3"/>
<evidence type="ECO:0000259" key="1">
    <source>
        <dbReference type="Pfam" id="PF01926"/>
    </source>
</evidence>
<dbReference type="InterPro" id="IPR027417">
    <property type="entry name" value="P-loop_NTPase"/>
</dbReference>
<gene>
    <name evidence="2" type="ORF">CY34DRAFT_789375</name>
</gene>